<dbReference type="RefSeq" id="WP_320686673.1">
    <property type="nucleotide sequence ID" value="NZ_JAXBLV010000166.1"/>
</dbReference>
<evidence type="ECO:0000313" key="1">
    <source>
        <dbReference type="EMBL" id="MDY3560013.1"/>
    </source>
</evidence>
<comment type="caution">
    <text evidence="1">The sequence shown here is derived from an EMBL/GenBank/DDBJ whole genome shotgun (WGS) entry which is preliminary data.</text>
</comment>
<keyword evidence="2" id="KW-1185">Reference proteome</keyword>
<organism evidence="1 2">
    <name type="scientific">Gemmata algarum</name>
    <dbReference type="NCBI Taxonomy" id="2975278"/>
    <lineage>
        <taxon>Bacteria</taxon>
        <taxon>Pseudomonadati</taxon>
        <taxon>Planctomycetota</taxon>
        <taxon>Planctomycetia</taxon>
        <taxon>Gemmatales</taxon>
        <taxon>Gemmataceae</taxon>
        <taxon>Gemmata</taxon>
    </lineage>
</organism>
<proteinExistence type="predicted"/>
<gene>
    <name evidence="1" type="ORF">R5W23_001220</name>
</gene>
<evidence type="ECO:0000313" key="2">
    <source>
        <dbReference type="Proteomes" id="UP001272242"/>
    </source>
</evidence>
<reference evidence="2" key="1">
    <citation type="journal article" date="2023" name="Mar. Drugs">
        <title>Gemmata algarum, a Novel Planctomycete Isolated from an Algal Mat, Displays Antimicrobial Activity.</title>
        <authorList>
            <person name="Kumar G."/>
            <person name="Kallscheuer N."/>
            <person name="Kashif M."/>
            <person name="Ahamad S."/>
            <person name="Jagadeeshwari U."/>
            <person name="Pannikurungottu S."/>
            <person name="Haufschild T."/>
            <person name="Kabuu M."/>
            <person name="Sasikala C."/>
            <person name="Jogler C."/>
            <person name="Ramana C."/>
        </authorList>
    </citation>
    <scope>NUCLEOTIDE SEQUENCE [LARGE SCALE GENOMIC DNA]</scope>
    <source>
        <strain evidence="2">JC673</strain>
    </source>
</reference>
<protein>
    <submittedName>
        <fullName evidence="1">Uncharacterized protein</fullName>
    </submittedName>
</protein>
<dbReference type="EMBL" id="JAXBLV010000166">
    <property type="protein sequence ID" value="MDY3560013.1"/>
    <property type="molecule type" value="Genomic_DNA"/>
</dbReference>
<accession>A0ABU5EXH9</accession>
<sequence>MPTAPDHDAVEASGTRPLRRPLVWWCAVCKRQELVDIDQLGRFFREGWPICCGEVALVCSRRCFVRPDGGVR</sequence>
<name>A0ABU5EXH9_9BACT</name>
<dbReference type="Proteomes" id="UP001272242">
    <property type="component" value="Unassembled WGS sequence"/>
</dbReference>